<dbReference type="EMBL" id="CP036279">
    <property type="protein sequence ID" value="QDU61717.1"/>
    <property type="molecule type" value="Genomic_DNA"/>
</dbReference>
<dbReference type="OrthoDB" id="9790057at2"/>
<dbReference type="InterPro" id="IPR000595">
    <property type="entry name" value="cNMP-bd_dom"/>
</dbReference>
<dbReference type="KEGG" id="knv:Pan216_25790"/>
<dbReference type="SUPFAM" id="SSF51206">
    <property type="entry name" value="cAMP-binding domain-like"/>
    <property type="match status" value="1"/>
</dbReference>
<accession>A0A518B419</accession>
<dbReference type="PANTHER" id="PTHR24567">
    <property type="entry name" value="CRP FAMILY TRANSCRIPTIONAL REGULATORY PROTEIN"/>
    <property type="match status" value="1"/>
</dbReference>
<dbReference type="GO" id="GO:0003700">
    <property type="term" value="F:DNA-binding transcription factor activity"/>
    <property type="evidence" value="ECO:0007669"/>
    <property type="project" value="TreeGrafter"/>
</dbReference>
<dbReference type="InterPro" id="IPR002123">
    <property type="entry name" value="Plipid/glycerol_acylTrfase"/>
</dbReference>
<dbReference type="PANTHER" id="PTHR24567:SF74">
    <property type="entry name" value="HTH-TYPE TRANSCRIPTIONAL REGULATOR ARCR"/>
    <property type="match status" value="1"/>
</dbReference>
<evidence type="ECO:0000313" key="2">
    <source>
        <dbReference type="EMBL" id="QDU61717.1"/>
    </source>
</evidence>
<reference evidence="2 3" key="1">
    <citation type="submission" date="2019-02" db="EMBL/GenBank/DDBJ databases">
        <title>Deep-cultivation of Planctomycetes and their phenomic and genomic characterization uncovers novel biology.</title>
        <authorList>
            <person name="Wiegand S."/>
            <person name="Jogler M."/>
            <person name="Boedeker C."/>
            <person name="Pinto D."/>
            <person name="Vollmers J."/>
            <person name="Rivas-Marin E."/>
            <person name="Kohn T."/>
            <person name="Peeters S.H."/>
            <person name="Heuer A."/>
            <person name="Rast P."/>
            <person name="Oberbeckmann S."/>
            <person name="Bunk B."/>
            <person name="Jeske O."/>
            <person name="Meyerdierks A."/>
            <person name="Storesund J.E."/>
            <person name="Kallscheuer N."/>
            <person name="Luecker S."/>
            <person name="Lage O.M."/>
            <person name="Pohl T."/>
            <person name="Merkel B.J."/>
            <person name="Hornburger P."/>
            <person name="Mueller R.-W."/>
            <person name="Bruemmer F."/>
            <person name="Labrenz M."/>
            <person name="Spormann A.M."/>
            <person name="Op den Camp H."/>
            <person name="Overmann J."/>
            <person name="Amann R."/>
            <person name="Jetten M.S.M."/>
            <person name="Mascher T."/>
            <person name="Medema M.H."/>
            <person name="Devos D.P."/>
            <person name="Kaster A.-K."/>
            <person name="Ovreas L."/>
            <person name="Rohde M."/>
            <person name="Galperin M.Y."/>
            <person name="Jogler C."/>
        </authorList>
    </citation>
    <scope>NUCLEOTIDE SEQUENCE [LARGE SCALE GENOMIC DNA]</scope>
    <source>
        <strain evidence="2 3">Pan216</strain>
    </source>
</reference>
<organism evidence="2 3">
    <name type="scientific">Kolteria novifilia</name>
    <dbReference type="NCBI Taxonomy" id="2527975"/>
    <lineage>
        <taxon>Bacteria</taxon>
        <taxon>Pseudomonadati</taxon>
        <taxon>Planctomycetota</taxon>
        <taxon>Planctomycetia</taxon>
        <taxon>Kolteriales</taxon>
        <taxon>Kolteriaceae</taxon>
        <taxon>Kolteria</taxon>
    </lineage>
</organism>
<dbReference type="InterPro" id="IPR050397">
    <property type="entry name" value="Env_Response_Regulators"/>
</dbReference>
<dbReference type="Gene3D" id="2.60.120.10">
    <property type="entry name" value="Jelly Rolls"/>
    <property type="match status" value="1"/>
</dbReference>
<dbReference type="InterPro" id="IPR018490">
    <property type="entry name" value="cNMP-bd_dom_sf"/>
</dbReference>
<keyword evidence="3" id="KW-1185">Reference proteome</keyword>
<dbReference type="SMART" id="SM00100">
    <property type="entry name" value="cNMP"/>
    <property type="match status" value="1"/>
</dbReference>
<dbReference type="Pfam" id="PF01553">
    <property type="entry name" value="Acyltransferase"/>
    <property type="match status" value="1"/>
</dbReference>
<gene>
    <name evidence="2" type="ORF">Pan216_25790</name>
</gene>
<dbReference type="InterPro" id="IPR014710">
    <property type="entry name" value="RmlC-like_jellyroll"/>
</dbReference>
<dbReference type="RefSeq" id="WP_145258273.1">
    <property type="nucleotide sequence ID" value="NZ_CP036279.1"/>
</dbReference>
<feature type="domain" description="Cyclic nucleotide-binding" evidence="1">
    <location>
        <begin position="13"/>
        <end position="120"/>
    </location>
</feature>
<sequence>MQEAIEHLEISPFFEAMEQPWLERLALHARLVRVGPGKELLRAGDDAESFYMLVSGSVRLCFDQATSGKNEHREVMVRTISEPGRVIGWSALVEPFHYRATARTIEHSELYAWDREWLEQESDRVPEFGLEVMKRILWVLGNRLRETRIRLVAKRYEEEVIAIRALLGDAADQLSVTSPLHKIPYYLENRLTLSDAFHTLEILGERGDHLERNLSGLCLDVLGRVRTELIIYQQLQLIYEIVAQAPETASPAHIRRRCCEEFQRLFAETDYVIEGREHLPDDPGHIFIMNHLDSHPENSLPNDFRLTLDTHFVSAMIVFAKYGEAPIRVVRKSRPDEFGHQQYYDRLGYLYVLAGHVDEDTEHPEVMAEQRRRHFFDAARSCLLEGQNLVICPEGGNASTEDSPKPFRAGAFRLAAMVRPEPLIVPVAVANFDAKLTRTRLAAVVKRPFRLSEILANPNDNASLYAFVNGYRERFRGYVQEARSLAAVR</sequence>
<protein>
    <submittedName>
        <fullName evidence="2">Cyclic nucleotide-binding domain protein</fullName>
    </submittedName>
</protein>
<dbReference type="GO" id="GO:0016746">
    <property type="term" value="F:acyltransferase activity"/>
    <property type="evidence" value="ECO:0007669"/>
    <property type="project" value="InterPro"/>
</dbReference>
<evidence type="ECO:0000259" key="1">
    <source>
        <dbReference type="PROSITE" id="PS50042"/>
    </source>
</evidence>
<dbReference type="Pfam" id="PF00027">
    <property type="entry name" value="cNMP_binding"/>
    <property type="match status" value="1"/>
</dbReference>
<dbReference type="SUPFAM" id="SSF69593">
    <property type="entry name" value="Glycerol-3-phosphate (1)-acyltransferase"/>
    <property type="match status" value="1"/>
</dbReference>
<proteinExistence type="predicted"/>
<name>A0A518B419_9BACT</name>
<dbReference type="CDD" id="cd00038">
    <property type="entry name" value="CAP_ED"/>
    <property type="match status" value="1"/>
</dbReference>
<dbReference type="AlphaFoldDB" id="A0A518B419"/>
<evidence type="ECO:0000313" key="3">
    <source>
        <dbReference type="Proteomes" id="UP000317093"/>
    </source>
</evidence>
<dbReference type="PROSITE" id="PS50042">
    <property type="entry name" value="CNMP_BINDING_3"/>
    <property type="match status" value="1"/>
</dbReference>
<dbReference type="Proteomes" id="UP000317093">
    <property type="component" value="Chromosome"/>
</dbReference>
<dbReference type="GO" id="GO:0005829">
    <property type="term" value="C:cytosol"/>
    <property type="evidence" value="ECO:0007669"/>
    <property type="project" value="TreeGrafter"/>
</dbReference>